<protein>
    <submittedName>
        <fullName evidence="3">Uncharacterized protein</fullName>
    </submittedName>
</protein>
<keyword evidence="1" id="KW-1133">Transmembrane helix</keyword>
<evidence type="ECO:0000256" key="1">
    <source>
        <dbReference type="SAM" id="Phobius"/>
    </source>
</evidence>
<proteinExistence type="predicted"/>
<evidence type="ECO:0000313" key="2">
    <source>
        <dbReference type="Proteomes" id="UP000887565"/>
    </source>
</evidence>
<dbReference type="Proteomes" id="UP000887565">
    <property type="component" value="Unplaced"/>
</dbReference>
<name>A0A915HT40_ROMCU</name>
<evidence type="ECO:0000313" key="3">
    <source>
        <dbReference type="WBParaSite" id="nRc.2.0.1.t04557-RA"/>
    </source>
</evidence>
<feature type="transmembrane region" description="Helical" evidence="1">
    <location>
        <begin position="20"/>
        <end position="43"/>
    </location>
</feature>
<keyword evidence="2" id="KW-1185">Reference proteome</keyword>
<dbReference type="WBParaSite" id="nRc.2.0.1.t04557-RA">
    <property type="protein sequence ID" value="nRc.2.0.1.t04557-RA"/>
    <property type="gene ID" value="nRc.2.0.1.g04557"/>
</dbReference>
<accession>A0A915HT40</accession>
<organism evidence="2 3">
    <name type="scientific">Romanomermis culicivorax</name>
    <name type="common">Nematode worm</name>
    <dbReference type="NCBI Taxonomy" id="13658"/>
    <lineage>
        <taxon>Eukaryota</taxon>
        <taxon>Metazoa</taxon>
        <taxon>Ecdysozoa</taxon>
        <taxon>Nematoda</taxon>
        <taxon>Enoplea</taxon>
        <taxon>Dorylaimia</taxon>
        <taxon>Mermithida</taxon>
        <taxon>Mermithoidea</taxon>
        <taxon>Mermithidae</taxon>
        <taxon>Romanomermis</taxon>
    </lineage>
</organism>
<keyword evidence="1" id="KW-0812">Transmembrane</keyword>
<keyword evidence="1" id="KW-0472">Membrane</keyword>
<reference evidence="3" key="1">
    <citation type="submission" date="2022-11" db="UniProtKB">
        <authorList>
            <consortium name="WormBaseParasite"/>
        </authorList>
    </citation>
    <scope>IDENTIFICATION</scope>
</reference>
<sequence length="113" mass="11659">MSIVVSLSTIVSSPILVKVLSAVAVASGLVSILVWCTCVVISLETSAKDEMSSSISFKKLFIEVMETVKSVRAEGPVSDDVMTVVDNFGIFKSKIGVSNNASSDGSGAAVDIG</sequence>
<dbReference type="AlphaFoldDB" id="A0A915HT40"/>